<reference evidence="2" key="2">
    <citation type="submission" date="2019-06" db="EMBL/GenBank/DDBJ databases">
        <title>Genomics analysis of Aphanomyces spp. identifies a new class of oomycete effector associated with host adaptation.</title>
        <authorList>
            <person name="Gaulin E."/>
        </authorList>
    </citation>
    <scope>NUCLEOTIDE SEQUENCE</scope>
    <source>
        <strain evidence="2">CBS 578.67</strain>
    </source>
</reference>
<evidence type="ECO:0000256" key="1">
    <source>
        <dbReference type="SAM" id="MobiDB-lite"/>
    </source>
</evidence>
<dbReference type="AlphaFoldDB" id="A0A485KCL9"/>
<evidence type="ECO:0000313" key="2">
    <source>
        <dbReference type="EMBL" id="KAF0713408.1"/>
    </source>
</evidence>
<keyword evidence="4" id="KW-1185">Reference proteome</keyword>
<evidence type="ECO:0000313" key="3">
    <source>
        <dbReference type="EMBL" id="VFT81459.1"/>
    </source>
</evidence>
<reference evidence="3 4" key="1">
    <citation type="submission" date="2019-03" db="EMBL/GenBank/DDBJ databases">
        <authorList>
            <person name="Gaulin E."/>
            <person name="Dumas B."/>
        </authorList>
    </citation>
    <scope>NUCLEOTIDE SEQUENCE [LARGE SCALE GENOMIC DNA]</scope>
    <source>
        <strain evidence="3">CBS 568.67</strain>
    </source>
</reference>
<dbReference type="EMBL" id="CAADRA010001054">
    <property type="protein sequence ID" value="VFT81459.1"/>
    <property type="molecule type" value="Genomic_DNA"/>
</dbReference>
<dbReference type="Proteomes" id="UP000332933">
    <property type="component" value="Unassembled WGS sequence"/>
</dbReference>
<dbReference type="EMBL" id="VJMH01001054">
    <property type="protein sequence ID" value="KAF0713408.1"/>
    <property type="molecule type" value="Genomic_DNA"/>
</dbReference>
<name>A0A485KCL9_9STRA</name>
<sequence>MLRREPTRLEVKEDLEEELDEYKQMLVQRQAAGRPGGGNEGRADQSTDDFLQQLQPSPPPHHHHRVAAATRTSTTARIPHAT</sequence>
<accession>A0A485KCL9</accession>
<evidence type="ECO:0000313" key="4">
    <source>
        <dbReference type="Proteomes" id="UP000332933"/>
    </source>
</evidence>
<feature type="region of interest" description="Disordered" evidence="1">
    <location>
        <begin position="27"/>
        <end position="82"/>
    </location>
</feature>
<protein>
    <submittedName>
        <fullName evidence="3">Aste57867_4345 protein</fullName>
    </submittedName>
</protein>
<proteinExistence type="predicted"/>
<organism evidence="3 4">
    <name type="scientific">Aphanomyces stellatus</name>
    <dbReference type="NCBI Taxonomy" id="120398"/>
    <lineage>
        <taxon>Eukaryota</taxon>
        <taxon>Sar</taxon>
        <taxon>Stramenopiles</taxon>
        <taxon>Oomycota</taxon>
        <taxon>Saprolegniomycetes</taxon>
        <taxon>Saprolegniales</taxon>
        <taxon>Verrucalvaceae</taxon>
        <taxon>Aphanomyces</taxon>
    </lineage>
</organism>
<feature type="compositionally biased region" description="Low complexity" evidence="1">
    <location>
        <begin position="67"/>
        <end position="82"/>
    </location>
</feature>
<gene>
    <name evidence="3" type="primary">Aste57867_4345</name>
    <name evidence="2" type="ORF">As57867_004333</name>
    <name evidence="3" type="ORF">ASTE57867_4345</name>
</gene>